<dbReference type="OrthoDB" id="10002584at2"/>
<dbReference type="AlphaFoldDB" id="A0A560D1X2"/>
<keyword evidence="3" id="KW-1185">Reference proteome</keyword>
<dbReference type="InterPro" id="IPR056923">
    <property type="entry name" value="Minor_tail_gp31_C"/>
</dbReference>
<gene>
    <name evidence="2" type="ORF">FBZ96_11493</name>
</gene>
<reference evidence="2 3" key="1">
    <citation type="submission" date="2019-06" db="EMBL/GenBank/DDBJ databases">
        <title>Genomic Encyclopedia of Type Strains, Phase IV (KMG-V): Genome sequencing to study the core and pangenomes of soil and plant-associated prokaryotes.</title>
        <authorList>
            <person name="Whitman W."/>
        </authorList>
    </citation>
    <scope>NUCLEOTIDE SEQUENCE [LARGE SCALE GENOMIC DNA]</scope>
    <source>
        <strain evidence="2 3">BR 510</strain>
    </source>
</reference>
<dbReference type="Pfam" id="PF24243">
    <property type="entry name" value="Phage_tail_C"/>
    <property type="match status" value="1"/>
</dbReference>
<sequence length="118" mass="12457">MTTLIAVSKTTDSLAPLHILTVSVPADSAASVTRLGDRIGDTPESVTAIAADETKLFGPFAMATRWKFVCAAGTATITTAPADLLAVDQNIERMVKLTQSEYDALDPPDSKTLYMIVG</sequence>
<accession>A0A560D1X2</accession>
<name>A0A560D1X2_9BRAD</name>
<protein>
    <recommendedName>
        <fullName evidence="1">Minor tail protein gp31 C-terminal domain-containing protein</fullName>
    </recommendedName>
</protein>
<comment type="caution">
    <text evidence="2">The sequence shown here is derived from an EMBL/GenBank/DDBJ whole genome shotgun (WGS) entry which is preliminary data.</text>
</comment>
<evidence type="ECO:0000313" key="2">
    <source>
        <dbReference type="EMBL" id="TWA91095.1"/>
    </source>
</evidence>
<evidence type="ECO:0000259" key="1">
    <source>
        <dbReference type="Pfam" id="PF24243"/>
    </source>
</evidence>
<proteinExistence type="predicted"/>
<organism evidence="2 3">
    <name type="scientific">Bradyrhizobium stylosanthis</name>
    <dbReference type="NCBI Taxonomy" id="1803665"/>
    <lineage>
        <taxon>Bacteria</taxon>
        <taxon>Pseudomonadati</taxon>
        <taxon>Pseudomonadota</taxon>
        <taxon>Alphaproteobacteria</taxon>
        <taxon>Hyphomicrobiales</taxon>
        <taxon>Nitrobacteraceae</taxon>
        <taxon>Bradyrhizobium</taxon>
    </lineage>
</organism>
<dbReference type="RefSeq" id="WP_145669816.1">
    <property type="nucleotide sequence ID" value="NZ_LVEM01000006.1"/>
</dbReference>
<feature type="domain" description="Minor tail protein gp31 C-terminal" evidence="1">
    <location>
        <begin position="95"/>
        <end position="117"/>
    </location>
</feature>
<dbReference type="Proteomes" id="UP000319949">
    <property type="component" value="Unassembled WGS sequence"/>
</dbReference>
<evidence type="ECO:0000313" key="3">
    <source>
        <dbReference type="Proteomes" id="UP000319949"/>
    </source>
</evidence>
<dbReference type="EMBL" id="VITK01000014">
    <property type="protein sequence ID" value="TWA91095.1"/>
    <property type="molecule type" value="Genomic_DNA"/>
</dbReference>
<dbReference type="STRING" id="1803665.GCA_001641335_07319"/>